<feature type="transmembrane region" description="Helical" evidence="7">
    <location>
        <begin position="208"/>
        <end position="226"/>
    </location>
</feature>
<keyword evidence="3" id="KW-1003">Cell membrane</keyword>
<keyword evidence="9" id="KW-1185">Reference proteome</keyword>
<evidence type="ECO:0000256" key="3">
    <source>
        <dbReference type="ARBA" id="ARBA00022475"/>
    </source>
</evidence>
<feature type="transmembrane region" description="Helical" evidence="7">
    <location>
        <begin position="66"/>
        <end position="87"/>
    </location>
</feature>
<dbReference type="PANTHER" id="PTHR36838">
    <property type="entry name" value="AUXIN EFFLUX CARRIER FAMILY PROTEIN"/>
    <property type="match status" value="1"/>
</dbReference>
<gene>
    <name evidence="8" type="ORF">ADH67_05790</name>
</gene>
<keyword evidence="4 7" id="KW-0812">Transmembrane</keyword>
<evidence type="ECO:0000256" key="5">
    <source>
        <dbReference type="ARBA" id="ARBA00022989"/>
    </source>
</evidence>
<evidence type="ECO:0000256" key="4">
    <source>
        <dbReference type="ARBA" id="ARBA00022692"/>
    </source>
</evidence>
<evidence type="ECO:0000313" key="9">
    <source>
        <dbReference type="Proteomes" id="UP000214610"/>
    </source>
</evidence>
<protein>
    <submittedName>
        <fullName evidence="8">Permease</fullName>
    </submittedName>
</protein>
<dbReference type="GO" id="GO:0016020">
    <property type="term" value="C:membrane"/>
    <property type="evidence" value="ECO:0007669"/>
    <property type="project" value="UniProtKB-SubCell"/>
</dbReference>
<proteinExistence type="predicted"/>
<evidence type="ECO:0000256" key="1">
    <source>
        <dbReference type="ARBA" id="ARBA00004141"/>
    </source>
</evidence>
<dbReference type="EMBL" id="NHMP01000003">
    <property type="protein sequence ID" value="OXE49644.1"/>
    <property type="molecule type" value="Genomic_DNA"/>
</dbReference>
<reference evidence="9" key="1">
    <citation type="submission" date="2017-05" db="EMBL/GenBank/DDBJ databases">
        <title>Improved OligoMM genomes.</title>
        <authorList>
            <person name="Garzetti D."/>
        </authorList>
    </citation>
    <scope>NUCLEOTIDE SEQUENCE [LARGE SCALE GENOMIC DNA]</scope>
    <source>
        <strain evidence="9">YL45</strain>
    </source>
</reference>
<dbReference type="GO" id="GO:0055085">
    <property type="term" value="P:transmembrane transport"/>
    <property type="evidence" value="ECO:0007669"/>
    <property type="project" value="InterPro"/>
</dbReference>
<comment type="caution">
    <text evidence="8">The sequence shown here is derived from an EMBL/GenBank/DDBJ whole genome shotgun (WGS) entry which is preliminary data.</text>
</comment>
<evidence type="ECO:0000256" key="7">
    <source>
        <dbReference type="SAM" id="Phobius"/>
    </source>
</evidence>
<accession>A0A227KNW6</accession>
<dbReference type="InterPro" id="IPR004776">
    <property type="entry name" value="Mem_transp_PIN-like"/>
</dbReference>
<dbReference type="AlphaFoldDB" id="A0A227KNW6"/>
<comment type="subcellular location">
    <subcellularLocation>
        <location evidence="1">Membrane</location>
        <topology evidence="1">Multi-pass membrane protein</topology>
    </subcellularLocation>
</comment>
<keyword evidence="6 7" id="KW-0472">Membrane</keyword>
<name>A0A227KNW6_9BURK</name>
<feature type="transmembrane region" description="Helical" evidence="7">
    <location>
        <begin position="263"/>
        <end position="281"/>
    </location>
</feature>
<feature type="transmembrane region" description="Helical" evidence="7">
    <location>
        <begin position="6"/>
        <end position="24"/>
    </location>
</feature>
<feature type="transmembrane region" description="Helical" evidence="7">
    <location>
        <begin position="238"/>
        <end position="257"/>
    </location>
</feature>
<dbReference type="PANTHER" id="PTHR36838:SF1">
    <property type="entry name" value="SLR1864 PROTEIN"/>
    <property type="match status" value="1"/>
</dbReference>
<evidence type="ECO:0000256" key="6">
    <source>
        <dbReference type="ARBA" id="ARBA00023136"/>
    </source>
</evidence>
<feature type="transmembrane region" description="Helical" evidence="7">
    <location>
        <begin position="293"/>
        <end position="313"/>
    </location>
</feature>
<keyword evidence="2" id="KW-0813">Transport</keyword>
<feature type="transmembrane region" description="Helical" evidence="7">
    <location>
        <begin position="130"/>
        <end position="150"/>
    </location>
</feature>
<feature type="transmembrane region" description="Helical" evidence="7">
    <location>
        <begin position="179"/>
        <end position="196"/>
    </location>
</feature>
<dbReference type="Proteomes" id="UP000214610">
    <property type="component" value="Unassembled WGS sequence"/>
</dbReference>
<dbReference type="Pfam" id="PF03547">
    <property type="entry name" value="Mem_trans"/>
    <property type="match status" value="1"/>
</dbReference>
<dbReference type="RefSeq" id="WP_066592999.1">
    <property type="nucleotide sequence ID" value="NZ_CAMQZD010000035.1"/>
</dbReference>
<dbReference type="GeneID" id="78361541"/>
<organism evidence="8 9">
    <name type="scientific">Turicimonas muris</name>
    <dbReference type="NCBI Taxonomy" id="1796652"/>
    <lineage>
        <taxon>Bacteria</taxon>
        <taxon>Pseudomonadati</taxon>
        <taxon>Pseudomonadota</taxon>
        <taxon>Betaproteobacteria</taxon>
        <taxon>Burkholderiales</taxon>
        <taxon>Sutterellaceae</taxon>
        <taxon>Turicimonas</taxon>
    </lineage>
</organism>
<evidence type="ECO:0000313" key="8">
    <source>
        <dbReference type="EMBL" id="OXE49644.1"/>
    </source>
</evidence>
<keyword evidence="5 7" id="KW-1133">Transmembrane helix</keyword>
<feature type="transmembrane region" description="Helical" evidence="7">
    <location>
        <begin position="36"/>
        <end position="54"/>
    </location>
</feature>
<sequence length="321" mass="34305">MFYNIIVNDIAPIFVIMMLGYAGAKIHAFTPDQTQAFNKVVLDIALPAALFASITKANRELIFGDLLLTVISFAGQVGMFLLCFYICRKFWKHSIQQAAVCALITGAPTVGFLGFAVLDPVFGTSTQTGLVVAIEAILSNAVLIPIGFFLMNMGQSAGADGQKANSSIKAIINSLKQPVVWAPMLAVAIVLCGIRMPDALYPSLDLIAKANSGVAVFAAGLALATVKFSVGPEIIWNVFFRNFLSPLVVCLAGAFYHLPLESLSMMVLACALPPAFSGLIISSRYNIYVKDGASTLAVSTLVFAFSAPFWLWVTPIVGKCF</sequence>
<evidence type="ECO:0000256" key="2">
    <source>
        <dbReference type="ARBA" id="ARBA00022448"/>
    </source>
</evidence>
<feature type="transmembrane region" description="Helical" evidence="7">
    <location>
        <begin position="99"/>
        <end position="118"/>
    </location>
</feature>